<dbReference type="InterPro" id="IPR027395">
    <property type="entry name" value="WH_DNA-bd_dom"/>
</dbReference>
<dbReference type="Gene3D" id="1.10.10.10">
    <property type="entry name" value="Winged helix-like DNA-binding domain superfamily/Winged helix DNA-binding domain"/>
    <property type="match status" value="1"/>
</dbReference>
<dbReference type="InterPro" id="IPR036390">
    <property type="entry name" value="WH_DNA-bd_sf"/>
</dbReference>
<proteinExistence type="predicted"/>
<gene>
    <name evidence="2" type="ORF">GY21_13650</name>
</gene>
<dbReference type="SMART" id="SM00418">
    <property type="entry name" value="HTH_ARSR"/>
    <property type="match status" value="1"/>
</dbReference>
<organism evidence="2 3">
    <name type="scientific">Cryobacterium roopkundense</name>
    <dbReference type="NCBI Taxonomy" id="1001240"/>
    <lineage>
        <taxon>Bacteria</taxon>
        <taxon>Bacillati</taxon>
        <taxon>Actinomycetota</taxon>
        <taxon>Actinomycetes</taxon>
        <taxon>Micrococcales</taxon>
        <taxon>Microbacteriaceae</taxon>
        <taxon>Cryobacterium</taxon>
    </lineage>
</organism>
<evidence type="ECO:0000313" key="2">
    <source>
        <dbReference type="EMBL" id="KGJ72692.1"/>
    </source>
</evidence>
<dbReference type="InterPro" id="IPR001845">
    <property type="entry name" value="HTH_ArsR_DNA-bd_dom"/>
</dbReference>
<keyword evidence="3" id="KW-1185">Reference proteome</keyword>
<comment type="caution">
    <text evidence="2">The sequence shown here is derived from an EMBL/GenBank/DDBJ whole genome shotgun (WGS) entry which is preliminary data.</text>
</comment>
<dbReference type="PANTHER" id="PTHR37318:SF1">
    <property type="entry name" value="BSL7504 PROTEIN"/>
    <property type="match status" value="1"/>
</dbReference>
<dbReference type="Pfam" id="PF13601">
    <property type="entry name" value="HTH_34"/>
    <property type="match status" value="1"/>
</dbReference>
<protein>
    <submittedName>
        <fullName evidence="2">Transcriptional regulator</fullName>
    </submittedName>
</protein>
<dbReference type="InterPro" id="IPR011991">
    <property type="entry name" value="ArsR-like_HTH"/>
</dbReference>
<dbReference type="CDD" id="cd00090">
    <property type="entry name" value="HTH_ARSR"/>
    <property type="match status" value="1"/>
</dbReference>
<sequence length="115" mass="12555">MPRLCGSVYAMSSEGSFNELVHEPIRLRICGLLRAVDELDFAVLRDTLGISDAALSKHLKVLATAGFVTSKKIASEARADARRLTWLRLTDVGRGVFDDHIRALRKIAAGTDAFA</sequence>
<dbReference type="InterPro" id="IPR036388">
    <property type="entry name" value="WH-like_DNA-bd_sf"/>
</dbReference>
<dbReference type="AlphaFoldDB" id="A0A099J5B8"/>
<evidence type="ECO:0000259" key="1">
    <source>
        <dbReference type="SMART" id="SM00418"/>
    </source>
</evidence>
<dbReference type="SUPFAM" id="SSF46785">
    <property type="entry name" value="Winged helix' DNA-binding domain"/>
    <property type="match status" value="1"/>
</dbReference>
<dbReference type="GO" id="GO:0003700">
    <property type="term" value="F:DNA-binding transcription factor activity"/>
    <property type="evidence" value="ECO:0007669"/>
    <property type="project" value="InterPro"/>
</dbReference>
<accession>A0A099J5B8</accession>
<evidence type="ECO:0000313" key="3">
    <source>
        <dbReference type="Proteomes" id="UP000029864"/>
    </source>
</evidence>
<dbReference type="PANTHER" id="PTHR37318">
    <property type="entry name" value="BSL7504 PROTEIN"/>
    <property type="match status" value="1"/>
</dbReference>
<feature type="domain" description="HTH arsR-type" evidence="1">
    <location>
        <begin position="20"/>
        <end position="92"/>
    </location>
</feature>
<dbReference type="Proteomes" id="UP000029864">
    <property type="component" value="Unassembled WGS sequence"/>
</dbReference>
<name>A0A099J5B8_9MICO</name>
<dbReference type="eggNOG" id="COG0640">
    <property type="taxonomic scope" value="Bacteria"/>
</dbReference>
<dbReference type="EMBL" id="JPXF01000059">
    <property type="protein sequence ID" value="KGJ72692.1"/>
    <property type="molecule type" value="Genomic_DNA"/>
</dbReference>
<reference evidence="2 3" key="1">
    <citation type="submission" date="2014-08" db="EMBL/GenBank/DDBJ databases">
        <authorList>
            <person name="Sisinthy S."/>
        </authorList>
    </citation>
    <scope>NUCLEOTIDE SEQUENCE [LARGE SCALE GENOMIC DNA]</scope>
    <source>
        <strain evidence="2 3">RuG17</strain>
    </source>
</reference>